<gene>
    <name evidence="11" type="primary">LOC100197245</name>
</gene>
<keyword evidence="4" id="KW-0138">CF(0)</keyword>
<proteinExistence type="inferred from homology"/>
<sequence>MAQKAIQMVQSASPEILIRVGKRGVNAVTKFGRVMQPRLNNFAKNASVECAPPTPSEFFQQLTVLRNDLISGKSFQRLKDMSVNEATAKGLVLLECAFWGVIGEMIGRRSIVGYNPTL</sequence>
<keyword evidence="3" id="KW-0813">Transport</keyword>
<keyword evidence="10" id="KW-1185">Reference proteome</keyword>
<evidence type="ECO:0000313" key="10">
    <source>
        <dbReference type="Proteomes" id="UP001652625"/>
    </source>
</evidence>
<keyword evidence="6" id="KW-0406">Ion transport</keyword>
<keyword evidence="9" id="KW-0066">ATP synthesis</keyword>
<evidence type="ECO:0000256" key="7">
    <source>
        <dbReference type="ARBA" id="ARBA00023128"/>
    </source>
</evidence>
<dbReference type="Proteomes" id="UP001652625">
    <property type="component" value="Chromosome 01"/>
</dbReference>
<protein>
    <submittedName>
        <fullName evidence="11">ATP synthase subunit g, mitochondrial</fullName>
    </submittedName>
</protein>
<evidence type="ECO:0000256" key="8">
    <source>
        <dbReference type="ARBA" id="ARBA00023136"/>
    </source>
</evidence>
<evidence type="ECO:0000256" key="4">
    <source>
        <dbReference type="ARBA" id="ARBA00022547"/>
    </source>
</evidence>
<comment type="similarity">
    <text evidence="2">Belongs to the ATPase g subunit family.</text>
</comment>
<keyword evidence="8" id="KW-0472">Membrane</keyword>
<name>A0ABM4B4Y7_HYDVU</name>
<dbReference type="InterPro" id="IPR006808">
    <property type="entry name" value="ATP_synth_F0_gsu_mt"/>
</dbReference>
<organism evidence="10 11">
    <name type="scientific">Hydra vulgaris</name>
    <name type="common">Hydra</name>
    <name type="synonym">Hydra attenuata</name>
    <dbReference type="NCBI Taxonomy" id="6087"/>
    <lineage>
        <taxon>Eukaryota</taxon>
        <taxon>Metazoa</taxon>
        <taxon>Cnidaria</taxon>
        <taxon>Hydrozoa</taxon>
        <taxon>Hydroidolina</taxon>
        <taxon>Anthoathecata</taxon>
        <taxon>Aplanulata</taxon>
        <taxon>Hydridae</taxon>
        <taxon>Hydra</taxon>
    </lineage>
</organism>
<comment type="subcellular location">
    <subcellularLocation>
        <location evidence="1">Mitochondrion membrane</location>
    </subcellularLocation>
</comment>
<evidence type="ECO:0000256" key="6">
    <source>
        <dbReference type="ARBA" id="ARBA00023065"/>
    </source>
</evidence>
<evidence type="ECO:0000256" key="1">
    <source>
        <dbReference type="ARBA" id="ARBA00004325"/>
    </source>
</evidence>
<dbReference type="GeneID" id="100197245"/>
<keyword evidence="7" id="KW-0496">Mitochondrion</keyword>
<dbReference type="RefSeq" id="XP_065643905.1">
    <property type="nucleotide sequence ID" value="XM_065787833.1"/>
</dbReference>
<evidence type="ECO:0000256" key="9">
    <source>
        <dbReference type="ARBA" id="ARBA00023310"/>
    </source>
</evidence>
<reference evidence="11" key="2">
    <citation type="submission" date="2025-08" db="UniProtKB">
        <authorList>
            <consortium name="RefSeq"/>
        </authorList>
    </citation>
    <scope>IDENTIFICATION</scope>
</reference>
<accession>A0ABM4B4Y7</accession>
<evidence type="ECO:0000256" key="2">
    <source>
        <dbReference type="ARBA" id="ARBA00005699"/>
    </source>
</evidence>
<evidence type="ECO:0000256" key="5">
    <source>
        <dbReference type="ARBA" id="ARBA00022781"/>
    </source>
</evidence>
<keyword evidence="5" id="KW-0375">Hydrogen ion transport</keyword>
<evidence type="ECO:0000313" key="11">
    <source>
        <dbReference type="RefSeq" id="XP_065643905.1"/>
    </source>
</evidence>
<dbReference type="Pfam" id="PF04718">
    <property type="entry name" value="ATP-synt_G"/>
    <property type="match status" value="1"/>
</dbReference>
<reference evidence="10" key="1">
    <citation type="submission" date="2025-05" db="UniProtKB">
        <authorList>
            <consortium name="RefSeq"/>
        </authorList>
    </citation>
    <scope>NUCLEOTIDE SEQUENCE [LARGE SCALE GENOMIC DNA]</scope>
</reference>
<evidence type="ECO:0000256" key="3">
    <source>
        <dbReference type="ARBA" id="ARBA00022448"/>
    </source>
</evidence>